<accession>A0A150QN68</accession>
<sequence>MVFRTRALTCCGWVLLGALASGCSDAERGPAPAASSDAGGGGSGGEGGPESAGGAGGVGGGTGVTGNGAGGADCPSGGESCPCGAEGQCDGELRCVDGACILGCACTDEYAVVDGECVWQGGPADPSFQSADAWSTTGAALVSPEAEGNGNPGAGVIGRDALCEMAGFSQELTIPDLACAEPLVLTFAARIGCDSMMDCIGPPGVGVRINGSFSNIDLMPSSSFAPQRVCLGARAYGGPVELLLGPSRRSPHCDDATGQGYTLAFDDVAIQRGAMNECPPPGQVLNGDFEGGAAGWTATPENGVSEVKGGLGQRGGLGGHIATTLFCQYPTLEGTVSAPLPSAALPKPALRIWSQGSAGATVNVLLSTHQLTALAGKGEAQVSHVCLPKWALGMAHRLAFAYRNRGSQTCTDENKRDFSVDDIAFVSDDRCPEEAPIFDPGFENASLGEGLAPTWVLNDDDTTGASAALPVDPAAARSGEVSLALSVRKPCREPSASTVFTVPEPDGAAGPALKFWYRTSHLSAATASSTPGAELPASESWTQQTICLDPRTAGRPQHLSFKIGTSGVCDAPLDRETLHVDDVEVTTDPSCPAAPIP</sequence>
<feature type="signal peptide" evidence="2">
    <location>
        <begin position="1"/>
        <end position="26"/>
    </location>
</feature>
<evidence type="ECO:0000256" key="2">
    <source>
        <dbReference type="SAM" id="SignalP"/>
    </source>
</evidence>
<organism evidence="3 4">
    <name type="scientific">Sorangium cellulosum</name>
    <name type="common">Polyangium cellulosum</name>
    <dbReference type="NCBI Taxonomy" id="56"/>
    <lineage>
        <taxon>Bacteria</taxon>
        <taxon>Pseudomonadati</taxon>
        <taxon>Myxococcota</taxon>
        <taxon>Polyangia</taxon>
        <taxon>Polyangiales</taxon>
        <taxon>Polyangiaceae</taxon>
        <taxon>Sorangium</taxon>
    </lineage>
</organism>
<dbReference type="AlphaFoldDB" id="A0A150QN68"/>
<name>A0A150QN68_SORCE</name>
<reference evidence="3 4" key="1">
    <citation type="submission" date="2014-02" db="EMBL/GenBank/DDBJ databases">
        <title>The small core and large imbalanced accessory genome model reveals a collaborative survival strategy of Sorangium cellulosum strains in nature.</title>
        <authorList>
            <person name="Han K."/>
            <person name="Peng R."/>
            <person name="Blom J."/>
            <person name="Li Y.-Z."/>
        </authorList>
    </citation>
    <scope>NUCLEOTIDE SEQUENCE [LARGE SCALE GENOMIC DNA]</scope>
    <source>
        <strain evidence="3 4">So0008-312</strain>
    </source>
</reference>
<feature type="region of interest" description="Disordered" evidence="1">
    <location>
        <begin position="31"/>
        <end position="60"/>
    </location>
</feature>
<protein>
    <recommendedName>
        <fullName evidence="5">MAM domain-containing protein</fullName>
    </recommendedName>
</protein>
<comment type="caution">
    <text evidence="3">The sequence shown here is derived from an EMBL/GenBank/DDBJ whole genome shotgun (WGS) entry which is preliminary data.</text>
</comment>
<dbReference type="OrthoDB" id="5488138at2"/>
<evidence type="ECO:0008006" key="5">
    <source>
        <dbReference type="Google" id="ProtNLM"/>
    </source>
</evidence>
<evidence type="ECO:0000256" key="1">
    <source>
        <dbReference type="SAM" id="MobiDB-lite"/>
    </source>
</evidence>
<evidence type="ECO:0000313" key="3">
    <source>
        <dbReference type="EMBL" id="KYF69433.1"/>
    </source>
</evidence>
<dbReference type="RefSeq" id="WP_061608408.1">
    <property type="nucleotide sequence ID" value="NZ_JEMA01000471.1"/>
</dbReference>
<evidence type="ECO:0000313" key="4">
    <source>
        <dbReference type="Proteomes" id="UP000075260"/>
    </source>
</evidence>
<dbReference type="PROSITE" id="PS51257">
    <property type="entry name" value="PROKAR_LIPOPROTEIN"/>
    <property type="match status" value="1"/>
</dbReference>
<dbReference type="EMBL" id="JEMA01000471">
    <property type="protein sequence ID" value="KYF69433.1"/>
    <property type="molecule type" value="Genomic_DNA"/>
</dbReference>
<dbReference type="Proteomes" id="UP000075260">
    <property type="component" value="Unassembled WGS sequence"/>
</dbReference>
<feature type="compositionally biased region" description="Gly residues" evidence="1">
    <location>
        <begin position="38"/>
        <end position="60"/>
    </location>
</feature>
<keyword evidence="2" id="KW-0732">Signal</keyword>
<feature type="chain" id="PRO_5007567115" description="MAM domain-containing protein" evidence="2">
    <location>
        <begin position="27"/>
        <end position="597"/>
    </location>
</feature>
<proteinExistence type="predicted"/>
<gene>
    <name evidence="3" type="ORF">BE15_43805</name>
</gene>